<dbReference type="Pfam" id="PF00048">
    <property type="entry name" value="IL8"/>
    <property type="match status" value="1"/>
</dbReference>
<keyword evidence="3" id="KW-0202">Cytokine</keyword>
<feature type="chain" id="PRO_5027887480" description="Chemokine interleukin-8-like domain-containing protein" evidence="5">
    <location>
        <begin position="22"/>
        <end position="107"/>
    </location>
</feature>
<evidence type="ECO:0000256" key="4">
    <source>
        <dbReference type="ARBA" id="ARBA00022525"/>
    </source>
</evidence>
<feature type="signal peptide" evidence="5">
    <location>
        <begin position="1"/>
        <end position="21"/>
    </location>
</feature>
<dbReference type="GO" id="GO:0005615">
    <property type="term" value="C:extracellular space"/>
    <property type="evidence" value="ECO:0007669"/>
    <property type="project" value="UniProtKB-KW"/>
</dbReference>
<dbReference type="InterPro" id="IPR001089">
    <property type="entry name" value="Chemokine_CXC"/>
</dbReference>
<gene>
    <name evidence="7" type="primary">LOC103180888</name>
</gene>
<reference evidence="8" key="2">
    <citation type="journal article" date="2007" name="PLoS Biol.">
        <title>Survey sequencing and comparative analysis of the elephant shark (Callorhinchus milii) genome.</title>
        <authorList>
            <person name="Venkatesh B."/>
            <person name="Kirkness E.F."/>
            <person name="Loh Y.H."/>
            <person name="Halpern A.L."/>
            <person name="Lee A.P."/>
            <person name="Johnson J."/>
            <person name="Dandona N."/>
            <person name="Viswanathan L.D."/>
            <person name="Tay A."/>
            <person name="Venter J.C."/>
            <person name="Strausberg R.L."/>
            <person name="Brenner S."/>
        </authorList>
    </citation>
    <scope>NUCLEOTIDE SEQUENCE [LARGE SCALE GENOMIC DNA]</scope>
</reference>
<reference evidence="7" key="5">
    <citation type="submission" date="2025-09" db="UniProtKB">
        <authorList>
            <consortium name="Ensembl"/>
        </authorList>
    </citation>
    <scope>IDENTIFICATION</scope>
</reference>
<dbReference type="GO" id="GO:0006955">
    <property type="term" value="P:immune response"/>
    <property type="evidence" value="ECO:0007669"/>
    <property type="project" value="InterPro"/>
</dbReference>
<reference evidence="8" key="1">
    <citation type="journal article" date="2006" name="Science">
        <title>Ancient noncoding elements conserved in the human genome.</title>
        <authorList>
            <person name="Venkatesh B."/>
            <person name="Kirkness E.F."/>
            <person name="Loh Y.H."/>
            <person name="Halpern A.L."/>
            <person name="Lee A.P."/>
            <person name="Johnson J."/>
            <person name="Dandona N."/>
            <person name="Viswanathan L.D."/>
            <person name="Tay A."/>
            <person name="Venter J.C."/>
            <person name="Strausberg R.L."/>
            <person name="Brenner S."/>
        </authorList>
    </citation>
    <scope>NUCLEOTIDE SEQUENCE [LARGE SCALE GENOMIC DNA]</scope>
</reference>
<dbReference type="InParanoid" id="A0A4W3I1V2"/>
<dbReference type="FunFam" id="2.40.50.40:FF:000004">
    <property type="entry name" value="C-X-C motif chemokine"/>
    <property type="match status" value="1"/>
</dbReference>
<evidence type="ECO:0000256" key="5">
    <source>
        <dbReference type="SAM" id="SignalP"/>
    </source>
</evidence>
<dbReference type="AlphaFoldDB" id="A0A4W3I1V2"/>
<dbReference type="Gene3D" id="2.40.50.40">
    <property type="match status" value="1"/>
</dbReference>
<dbReference type="Ensembl" id="ENSCMIT00000015446.1">
    <property type="protein sequence ID" value="ENSCMIP00000015129.1"/>
    <property type="gene ID" value="ENSCMIG00000007417.1"/>
</dbReference>
<dbReference type="InterPro" id="IPR039809">
    <property type="entry name" value="Chemokine_b/g/d"/>
</dbReference>
<dbReference type="STRING" id="7868.ENSCMIP00000015129"/>
<accession>A0A4W3I1V2</accession>
<dbReference type="PRINTS" id="PR00437">
    <property type="entry name" value="SMALLCYTKCXC"/>
</dbReference>
<evidence type="ECO:0000256" key="2">
    <source>
        <dbReference type="ARBA" id="ARBA00010665"/>
    </source>
</evidence>
<keyword evidence="4" id="KW-0964">Secreted</keyword>
<reference evidence="7" key="4">
    <citation type="submission" date="2025-08" db="UniProtKB">
        <authorList>
            <consortium name="Ensembl"/>
        </authorList>
    </citation>
    <scope>IDENTIFICATION</scope>
</reference>
<sequence length="107" mass="12495">MKTHVMILLLGIVVIWVAVEGSLGPGIQSRCKCIRTTSVFIHPRRYRHIDVFPRNLYCRRMEIIITLKNKKVVCINPVTPWVKKIVVILRYVSFNITFCILMPFLLI</sequence>
<evidence type="ECO:0000256" key="3">
    <source>
        <dbReference type="ARBA" id="ARBA00022514"/>
    </source>
</evidence>
<dbReference type="SUPFAM" id="SSF54117">
    <property type="entry name" value="Interleukin 8-like chemokines"/>
    <property type="match status" value="1"/>
</dbReference>
<dbReference type="InterPro" id="IPR036048">
    <property type="entry name" value="Interleukin_8-like_sf"/>
</dbReference>
<reference evidence="8" key="3">
    <citation type="journal article" date="2014" name="Nature">
        <title>Elephant shark genome provides unique insights into gnathostome evolution.</title>
        <authorList>
            <consortium name="International Elephant Shark Genome Sequencing Consortium"/>
            <person name="Venkatesh B."/>
            <person name="Lee A.P."/>
            <person name="Ravi V."/>
            <person name="Maurya A.K."/>
            <person name="Lian M.M."/>
            <person name="Swann J.B."/>
            <person name="Ohta Y."/>
            <person name="Flajnik M.F."/>
            <person name="Sutoh Y."/>
            <person name="Kasahara M."/>
            <person name="Hoon S."/>
            <person name="Gangu V."/>
            <person name="Roy S.W."/>
            <person name="Irimia M."/>
            <person name="Korzh V."/>
            <person name="Kondrychyn I."/>
            <person name="Lim Z.W."/>
            <person name="Tay B.H."/>
            <person name="Tohari S."/>
            <person name="Kong K.W."/>
            <person name="Ho S."/>
            <person name="Lorente-Galdos B."/>
            <person name="Quilez J."/>
            <person name="Marques-Bonet T."/>
            <person name="Raney B.J."/>
            <person name="Ingham P.W."/>
            <person name="Tay A."/>
            <person name="Hillier L.W."/>
            <person name="Minx P."/>
            <person name="Boehm T."/>
            <person name="Wilson R.K."/>
            <person name="Brenner S."/>
            <person name="Warren W.C."/>
        </authorList>
    </citation>
    <scope>NUCLEOTIDE SEQUENCE [LARGE SCALE GENOMIC DNA]</scope>
</reference>
<evidence type="ECO:0000313" key="8">
    <source>
        <dbReference type="Proteomes" id="UP000314986"/>
    </source>
</evidence>
<dbReference type="GO" id="GO:0008009">
    <property type="term" value="F:chemokine activity"/>
    <property type="evidence" value="ECO:0007669"/>
    <property type="project" value="InterPro"/>
</dbReference>
<organism evidence="7 8">
    <name type="scientific">Callorhinchus milii</name>
    <name type="common">Ghost shark</name>
    <dbReference type="NCBI Taxonomy" id="7868"/>
    <lineage>
        <taxon>Eukaryota</taxon>
        <taxon>Metazoa</taxon>
        <taxon>Chordata</taxon>
        <taxon>Craniata</taxon>
        <taxon>Vertebrata</taxon>
        <taxon>Chondrichthyes</taxon>
        <taxon>Holocephali</taxon>
        <taxon>Chimaeriformes</taxon>
        <taxon>Callorhinchidae</taxon>
        <taxon>Callorhinchus</taxon>
    </lineage>
</organism>
<dbReference type="Proteomes" id="UP000314986">
    <property type="component" value="Unassembled WGS sequence"/>
</dbReference>
<proteinExistence type="inferred from homology"/>
<dbReference type="PANTHER" id="PTHR12015:SF198">
    <property type="entry name" value="PLATELET BASIC PROTEIN"/>
    <property type="match status" value="1"/>
</dbReference>
<dbReference type="CDD" id="cd00273">
    <property type="entry name" value="Chemokine_CXC"/>
    <property type="match status" value="1"/>
</dbReference>
<evidence type="ECO:0000313" key="7">
    <source>
        <dbReference type="Ensembl" id="ENSCMIP00000015129.1"/>
    </source>
</evidence>
<dbReference type="GeneTree" id="ENSGT00990000205360"/>
<feature type="domain" description="Chemokine interleukin-8-like" evidence="6">
    <location>
        <begin position="28"/>
        <end position="89"/>
    </location>
</feature>
<dbReference type="InterPro" id="IPR033899">
    <property type="entry name" value="CXC_Chemokine_domain"/>
</dbReference>
<comment type="similarity">
    <text evidence="2">Belongs to the intercrine alpha (chemokine CxC) family.</text>
</comment>
<protein>
    <recommendedName>
        <fullName evidence="6">Chemokine interleukin-8-like domain-containing protein</fullName>
    </recommendedName>
</protein>
<comment type="subcellular location">
    <subcellularLocation>
        <location evidence="1">Secreted</location>
    </subcellularLocation>
</comment>
<dbReference type="InterPro" id="IPR001811">
    <property type="entry name" value="Chemokine_IL8-like_dom"/>
</dbReference>
<dbReference type="PANTHER" id="PTHR12015">
    <property type="entry name" value="SMALL INDUCIBLE CYTOKINE A"/>
    <property type="match status" value="1"/>
</dbReference>
<name>A0A4W3I1V2_CALMI</name>
<evidence type="ECO:0000259" key="6">
    <source>
        <dbReference type="SMART" id="SM00199"/>
    </source>
</evidence>
<keyword evidence="5" id="KW-0732">Signal</keyword>
<evidence type="ECO:0000256" key="1">
    <source>
        <dbReference type="ARBA" id="ARBA00004613"/>
    </source>
</evidence>
<keyword evidence="8" id="KW-1185">Reference proteome</keyword>
<dbReference type="GO" id="GO:0006952">
    <property type="term" value="P:defense response"/>
    <property type="evidence" value="ECO:0007669"/>
    <property type="project" value="InterPro"/>
</dbReference>
<dbReference type="SMART" id="SM00199">
    <property type="entry name" value="SCY"/>
    <property type="match status" value="1"/>
</dbReference>